<dbReference type="PANTHER" id="PTHR37844">
    <property type="entry name" value="SER/THR PROTEIN PHOSPHATASE SUPERFAMILY (AFU_ORTHOLOGUE AFUA_1G14840)"/>
    <property type="match status" value="1"/>
</dbReference>
<gene>
    <name evidence="3" type="ORF">PSU93_14915</name>
</gene>
<reference evidence="3" key="1">
    <citation type="submission" date="2023-01" db="EMBL/GenBank/DDBJ databases">
        <title>Biogeochemical cycle of methane in antarctic sediments.</title>
        <authorList>
            <person name="Roldan D.M."/>
            <person name="Menes R.J."/>
        </authorList>
    </citation>
    <scope>NUCLEOTIDE SEQUENCE [LARGE SCALE GENOMIC DNA]</scope>
    <source>
        <strain evidence="3">K-2018 MAG008</strain>
    </source>
</reference>
<dbReference type="InterPro" id="IPR004843">
    <property type="entry name" value="Calcineurin-like_PHP"/>
</dbReference>
<accession>A0AA43Q640</accession>
<dbReference type="Proteomes" id="UP001160519">
    <property type="component" value="Unassembled WGS sequence"/>
</dbReference>
<evidence type="ECO:0000256" key="1">
    <source>
        <dbReference type="SAM" id="MobiDB-lite"/>
    </source>
</evidence>
<name>A0AA43Q640_9GAMM</name>
<proteinExistence type="predicted"/>
<dbReference type="SUPFAM" id="SSF56300">
    <property type="entry name" value="Metallo-dependent phosphatases"/>
    <property type="match status" value="1"/>
</dbReference>
<dbReference type="EMBL" id="JAQSDF010000084">
    <property type="protein sequence ID" value="MDI1232428.1"/>
    <property type="molecule type" value="Genomic_DNA"/>
</dbReference>
<feature type="compositionally biased region" description="Low complexity" evidence="1">
    <location>
        <begin position="48"/>
        <end position="73"/>
    </location>
</feature>
<feature type="region of interest" description="Disordered" evidence="1">
    <location>
        <begin position="36"/>
        <end position="86"/>
    </location>
</feature>
<dbReference type="AlphaFoldDB" id="A0AA43Q640"/>
<organism evidence="3 4">
    <name type="scientific">Candidatus Methylobacter titanis</name>
    <dbReference type="NCBI Taxonomy" id="3053457"/>
    <lineage>
        <taxon>Bacteria</taxon>
        <taxon>Pseudomonadati</taxon>
        <taxon>Pseudomonadota</taxon>
        <taxon>Gammaproteobacteria</taxon>
        <taxon>Methylococcales</taxon>
        <taxon>Methylococcaceae</taxon>
        <taxon>Methylobacter</taxon>
    </lineage>
</organism>
<dbReference type="PANTHER" id="PTHR37844:SF2">
    <property type="entry name" value="SER_THR PROTEIN PHOSPHATASE SUPERFAMILY (AFU_ORTHOLOGUE AFUA_1G14840)"/>
    <property type="match status" value="1"/>
</dbReference>
<sequence length="333" mass="38078">MKIFLTSDIHTEVAHRRFDPKFDYECLSFDYPGCSDTSGNPDKPSSSGNQDTPNTPGTPNNPTTPDNQENPTNHSNPANPYKSDYPKDSTKADVIILAGDIGEWVNGLEWARNRFEHQEIIYVAGNHEYYDSDLAILDELRAKAKELDIHFLENDSAIINGVRFLGCTLWTNFDCYSSEEINRAWPTMNDYKYIYCRSWWANEQNKENALQLMLPDSIFGFDPEYFSPTVAYLLHKQSLEWLQQQLDQHYDGQTVVVTHHAPTMRSTTNAAYGSNLEKFLKKNSGKIDLWCHGHIHKTLDYEVSGVRIICNARGYPTPRGLSATFDEKMLICL</sequence>
<keyword evidence="4" id="KW-1185">Reference proteome</keyword>
<dbReference type="InterPro" id="IPR029052">
    <property type="entry name" value="Metallo-depent_PP-like"/>
</dbReference>
<protein>
    <submittedName>
        <fullName evidence="3">Metallophosphoesterase</fullName>
    </submittedName>
</protein>
<dbReference type="Gene3D" id="3.60.21.10">
    <property type="match status" value="1"/>
</dbReference>
<dbReference type="GO" id="GO:0016787">
    <property type="term" value="F:hydrolase activity"/>
    <property type="evidence" value="ECO:0007669"/>
    <property type="project" value="InterPro"/>
</dbReference>
<feature type="compositionally biased region" description="Polar residues" evidence="1">
    <location>
        <begin position="36"/>
        <end position="47"/>
    </location>
</feature>
<feature type="domain" description="Calcineurin-like phosphoesterase" evidence="2">
    <location>
        <begin position="1"/>
        <end position="297"/>
    </location>
</feature>
<evidence type="ECO:0000313" key="4">
    <source>
        <dbReference type="Proteomes" id="UP001160519"/>
    </source>
</evidence>
<comment type="caution">
    <text evidence="3">The sequence shown here is derived from an EMBL/GenBank/DDBJ whole genome shotgun (WGS) entry which is preliminary data.</text>
</comment>
<evidence type="ECO:0000313" key="3">
    <source>
        <dbReference type="EMBL" id="MDI1232428.1"/>
    </source>
</evidence>
<dbReference type="Pfam" id="PF00149">
    <property type="entry name" value="Metallophos"/>
    <property type="match status" value="1"/>
</dbReference>
<evidence type="ECO:0000259" key="2">
    <source>
        <dbReference type="Pfam" id="PF00149"/>
    </source>
</evidence>